<name>A0A0H2Y184_BURO1</name>
<dbReference type="HOGENOM" id="CLU_2551722_0_0_4"/>
<proteinExistence type="predicted"/>
<protein>
    <submittedName>
        <fullName evidence="1">Uncharacterized protein</fullName>
    </submittedName>
</protein>
<organism evidence="1">
    <name type="scientific">Burkholderia orbicola (strain AU 1054)</name>
    <dbReference type="NCBI Taxonomy" id="331271"/>
    <lineage>
        <taxon>Bacteria</taxon>
        <taxon>Pseudomonadati</taxon>
        <taxon>Pseudomonadota</taxon>
        <taxon>Betaproteobacteria</taxon>
        <taxon>Burkholderiales</taxon>
        <taxon>Burkholderiaceae</taxon>
        <taxon>Burkholderia</taxon>
        <taxon>Burkholderia cepacia complex</taxon>
        <taxon>Burkholderia orbicola</taxon>
    </lineage>
</organism>
<gene>
    <name evidence="1" type="ordered locus">Bcen_5829</name>
</gene>
<evidence type="ECO:0000313" key="1">
    <source>
        <dbReference type="EMBL" id="ABF80694.1"/>
    </source>
</evidence>
<accession>A0A0H2Y184</accession>
<dbReference type="EMBL" id="CP000380">
    <property type="protein sequence ID" value="ABF80694.1"/>
    <property type="molecule type" value="Genomic_DNA"/>
</dbReference>
<dbReference type="AlphaFoldDB" id="A0A0H2Y184"/>
<sequence length="82" mass="9378">MSPQVTFCITRWQRLPDESPHAETTQRNRLDRRRSESWSFMGGTVARAASNDVVTCGSTAAAVIAQARRYPRRVSAYRYHHP</sequence>
<reference evidence="1" key="1">
    <citation type="submission" date="2006-05" db="EMBL/GenBank/DDBJ databases">
        <title>Complete sequence of chromosome 3 of Burkholderia cenocepacia AU 1054.</title>
        <authorList>
            <consortium name="US DOE Joint Genome Institute"/>
            <person name="Copeland A."/>
            <person name="Lucas S."/>
            <person name="Lapidus A."/>
            <person name="Barry K."/>
            <person name="Detter J.C."/>
            <person name="Glavina del Rio T."/>
            <person name="Hammon N."/>
            <person name="Israni S."/>
            <person name="Dalin E."/>
            <person name="Tice H."/>
            <person name="Pitluck S."/>
            <person name="Chain P."/>
            <person name="Malfatti S."/>
            <person name="Shin M."/>
            <person name="Vergez L."/>
            <person name="Schmutz J."/>
            <person name="Larimer F."/>
            <person name="Land M."/>
            <person name="Hauser L."/>
            <person name="Kyrpides N."/>
            <person name="Lykidis A."/>
            <person name="LiPuma J.J."/>
            <person name="Konstantinidis K."/>
            <person name="Tiedje J.M."/>
            <person name="Richardson P."/>
        </authorList>
    </citation>
    <scope>NUCLEOTIDE SEQUENCE [LARGE SCALE GENOMIC DNA]</scope>
    <source>
        <strain evidence="1">AU 1054</strain>
    </source>
</reference>